<keyword evidence="1" id="KW-0539">Nucleus</keyword>
<evidence type="ECO:0000256" key="1">
    <source>
        <dbReference type="ARBA" id="ARBA00023242"/>
    </source>
</evidence>
<dbReference type="Proteomes" id="UP001056384">
    <property type="component" value="Chromosome 4"/>
</dbReference>
<sequence length="626" mass="71207">MSTHQTDASALLLSTVSGRARRQGIVAVAACETCRQRKVKATKRKLGTYDGTSLYEELFQYLSTVDAQQASLIYQRIRSGEDVQKILAHIRAGDLNSQLDLRPETQYRYKFPYDKSMPWELLARNPYLDSLIYETGSLGLDGHESQHMVSKTYLPRVAYLRPLHAAHFVDPLIDNAKPSTWTAVCDDDVLMRRLLRNLFMTEFYFMAALQKDYFLEDMISHQGGLCSSLLVNAVMAYACVCDPAVPHREEYWNPGSLTYQFLMEAKRLWELESTTPTIANVQAGILLNGISNWSGLDEIGQTYRATSIKLANHLGLYDGPIKASSERSRQCGIYTAWALFCWDSLLAFSLQQPPFLHRPPYDPLPSSTANKDWYVRFLLQYPGQEGVIDAQFAVIFEHQARFRVIMASYCSAAYGDTAAFKVSIGDAYLYRAHLLEWFGSLPASLRPENIVLPTQLQLHMCYHHLMVTIFEPFIAVQHNDEPKPNAITYEANRYYATLFRLYYLRHGHENMDIRIIISLIFAGTECLEAIQQSSQSSDLESLRSTLVLCAKGLYDQRRNNYLAHALNSALRTGMRPEEVALLKQIPDLRDDEESVRLRQVTKSKWLSTVIRDPELLSGNGRVDPAS</sequence>
<dbReference type="InterPro" id="IPR053187">
    <property type="entry name" value="Notoamide_regulator"/>
</dbReference>
<organism evidence="3 4">
    <name type="scientific">Septoria linicola</name>
    <dbReference type="NCBI Taxonomy" id="215465"/>
    <lineage>
        <taxon>Eukaryota</taxon>
        <taxon>Fungi</taxon>
        <taxon>Dikarya</taxon>
        <taxon>Ascomycota</taxon>
        <taxon>Pezizomycotina</taxon>
        <taxon>Dothideomycetes</taxon>
        <taxon>Dothideomycetidae</taxon>
        <taxon>Mycosphaerellales</taxon>
        <taxon>Mycosphaerellaceae</taxon>
        <taxon>Septoria</taxon>
    </lineage>
</organism>
<feature type="domain" description="Xylanolytic transcriptional activator regulatory" evidence="2">
    <location>
        <begin position="208"/>
        <end position="356"/>
    </location>
</feature>
<dbReference type="AlphaFoldDB" id="A0A9Q9AY23"/>
<gene>
    <name evidence="3" type="ORF">Slin15195_G060400</name>
</gene>
<protein>
    <recommendedName>
        <fullName evidence="2">Xylanolytic transcriptional activator regulatory domain-containing protein</fullName>
    </recommendedName>
</protein>
<dbReference type="EMBL" id="CP099421">
    <property type="protein sequence ID" value="USW52721.1"/>
    <property type="molecule type" value="Genomic_DNA"/>
</dbReference>
<dbReference type="OrthoDB" id="426882at2759"/>
<evidence type="ECO:0000313" key="4">
    <source>
        <dbReference type="Proteomes" id="UP001056384"/>
    </source>
</evidence>
<dbReference type="GO" id="GO:0006351">
    <property type="term" value="P:DNA-templated transcription"/>
    <property type="evidence" value="ECO:0007669"/>
    <property type="project" value="InterPro"/>
</dbReference>
<dbReference type="InterPro" id="IPR007219">
    <property type="entry name" value="XnlR_reg_dom"/>
</dbReference>
<keyword evidence="4" id="KW-1185">Reference proteome</keyword>
<proteinExistence type="predicted"/>
<evidence type="ECO:0000259" key="2">
    <source>
        <dbReference type="Pfam" id="PF04082"/>
    </source>
</evidence>
<dbReference type="Pfam" id="PF04082">
    <property type="entry name" value="Fungal_trans"/>
    <property type="match status" value="1"/>
</dbReference>
<dbReference type="CDD" id="cd12148">
    <property type="entry name" value="fungal_TF_MHR"/>
    <property type="match status" value="1"/>
</dbReference>
<evidence type="ECO:0000313" key="3">
    <source>
        <dbReference type="EMBL" id="USW52721.1"/>
    </source>
</evidence>
<dbReference type="PANTHER" id="PTHR47256:SF1">
    <property type="entry name" value="ZN(II)2CYS6 TRANSCRIPTION FACTOR (EUROFUNG)"/>
    <property type="match status" value="1"/>
</dbReference>
<accession>A0A9Q9AY23</accession>
<dbReference type="PANTHER" id="PTHR47256">
    <property type="entry name" value="ZN(II)2CYS6 TRANSCRIPTION FACTOR (EUROFUNG)-RELATED"/>
    <property type="match status" value="1"/>
</dbReference>
<dbReference type="GO" id="GO:0003677">
    <property type="term" value="F:DNA binding"/>
    <property type="evidence" value="ECO:0007669"/>
    <property type="project" value="InterPro"/>
</dbReference>
<reference evidence="3" key="1">
    <citation type="submission" date="2022-06" db="EMBL/GenBank/DDBJ databases">
        <title>Complete genome sequences of two strains of the flax pathogen Septoria linicola.</title>
        <authorList>
            <person name="Lapalu N."/>
            <person name="Simon A."/>
            <person name="Demenou B."/>
            <person name="Paumier D."/>
            <person name="Guillot M.-P."/>
            <person name="Gout L."/>
            <person name="Valade R."/>
        </authorList>
    </citation>
    <scope>NUCLEOTIDE SEQUENCE</scope>
    <source>
        <strain evidence="3">SE15195</strain>
    </source>
</reference>
<dbReference type="GO" id="GO:0008270">
    <property type="term" value="F:zinc ion binding"/>
    <property type="evidence" value="ECO:0007669"/>
    <property type="project" value="InterPro"/>
</dbReference>
<name>A0A9Q9AY23_9PEZI</name>